<dbReference type="InterPro" id="IPR036249">
    <property type="entry name" value="Thioredoxin-like_sf"/>
</dbReference>
<accession>A0A2T1DEP8</accession>
<dbReference type="Gene3D" id="3.40.30.10">
    <property type="entry name" value="Glutaredoxin"/>
    <property type="match status" value="1"/>
</dbReference>
<sequence length="105" mass="11273">MELINLSSATESVIASKCVRVCQSKSCRKLGAATVLAAFQSHPIADVEVVECGCLGQCGNGPMVVVSPEQVWYCGVRSEEVAAIVTRHLQNGKPIKAMLYPKFHP</sequence>
<protein>
    <submittedName>
        <fullName evidence="1">2Fe-2S ferredoxin</fullName>
    </submittedName>
</protein>
<dbReference type="STRING" id="1920490.GCA_001895925_04780"/>
<dbReference type="PANTHER" id="PTHR47682:SF1">
    <property type="entry name" value="TETRATRICOPEPTIDE REPEAT (TPR)-CONTAINING PROTEIN"/>
    <property type="match status" value="1"/>
</dbReference>
<organism evidence="1 2">
    <name type="scientific">Phormidesmis priestleyi ULC007</name>
    <dbReference type="NCBI Taxonomy" id="1920490"/>
    <lineage>
        <taxon>Bacteria</taxon>
        <taxon>Bacillati</taxon>
        <taxon>Cyanobacteriota</taxon>
        <taxon>Cyanophyceae</taxon>
        <taxon>Leptolyngbyales</taxon>
        <taxon>Leptolyngbyaceae</taxon>
        <taxon>Phormidesmis</taxon>
    </lineage>
</organism>
<dbReference type="AlphaFoldDB" id="A0A2T1DEP8"/>
<keyword evidence="2" id="KW-1185">Reference proteome</keyword>
<dbReference type="RefSeq" id="WP_073072115.1">
    <property type="nucleotide sequence ID" value="NZ_MPPI01000014.1"/>
</dbReference>
<dbReference type="EMBL" id="PVWG01000013">
    <property type="protein sequence ID" value="PSB18933.1"/>
    <property type="molecule type" value="Genomic_DNA"/>
</dbReference>
<reference evidence="1 2" key="2">
    <citation type="submission" date="2018-03" db="EMBL/GenBank/DDBJ databases">
        <title>The ancient ancestry and fast evolution of plastids.</title>
        <authorList>
            <person name="Moore K.R."/>
            <person name="Magnabosco C."/>
            <person name="Momper L."/>
            <person name="Gold D.A."/>
            <person name="Bosak T."/>
            <person name="Fournier G.P."/>
        </authorList>
    </citation>
    <scope>NUCLEOTIDE SEQUENCE [LARGE SCALE GENOMIC DNA]</scope>
    <source>
        <strain evidence="1 2">ULC007</strain>
    </source>
</reference>
<dbReference type="CDD" id="cd02980">
    <property type="entry name" value="TRX_Fd_family"/>
    <property type="match status" value="1"/>
</dbReference>
<dbReference type="SUPFAM" id="SSF52833">
    <property type="entry name" value="Thioredoxin-like"/>
    <property type="match status" value="1"/>
</dbReference>
<name>A0A2T1DEP8_9CYAN</name>
<dbReference type="OrthoDB" id="9761899at2"/>
<reference evidence="1 2" key="1">
    <citation type="submission" date="2018-02" db="EMBL/GenBank/DDBJ databases">
        <authorList>
            <person name="Cohen D.B."/>
            <person name="Kent A.D."/>
        </authorList>
    </citation>
    <scope>NUCLEOTIDE SEQUENCE [LARGE SCALE GENOMIC DNA]</scope>
    <source>
        <strain evidence="1 2">ULC007</strain>
    </source>
</reference>
<evidence type="ECO:0000313" key="1">
    <source>
        <dbReference type="EMBL" id="PSB18933.1"/>
    </source>
</evidence>
<proteinExistence type="predicted"/>
<gene>
    <name evidence="1" type="ORF">C7B65_12990</name>
</gene>
<comment type="caution">
    <text evidence="1">The sequence shown here is derived from an EMBL/GenBank/DDBJ whole genome shotgun (WGS) entry which is preliminary data.</text>
</comment>
<dbReference type="Proteomes" id="UP000238634">
    <property type="component" value="Unassembled WGS sequence"/>
</dbReference>
<evidence type="ECO:0000313" key="2">
    <source>
        <dbReference type="Proteomes" id="UP000238634"/>
    </source>
</evidence>
<dbReference type="PANTHER" id="PTHR47682">
    <property type="entry name" value="TETRATRICOPEPTIDE REPEAT (TPR)-CONTAINING PROTEIN"/>
    <property type="match status" value="1"/>
</dbReference>